<dbReference type="CDD" id="cd20908">
    <property type="entry name" value="SUF4-like"/>
    <property type="match status" value="1"/>
</dbReference>
<dbReference type="InterPro" id="IPR003656">
    <property type="entry name" value="Znf_BED"/>
</dbReference>
<feature type="compositionally biased region" description="Pro residues" evidence="7">
    <location>
        <begin position="326"/>
        <end position="341"/>
    </location>
</feature>
<keyword evidence="5" id="KW-0539">Nucleus</keyword>
<protein>
    <submittedName>
        <fullName evidence="10">Zinc finger protein</fullName>
    </submittedName>
</protein>
<dbReference type="PROSITE" id="PS00028">
    <property type="entry name" value="ZINC_FINGER_C2H2_1"/>
    <property type="match status" value="1"/>
</dbReference>
<dbReference type="FunFam" id="3.30.160.60:FF:000354">
    <property type="entry name" value="C2H2 finger domain-containing protein"/>
    <property type="match status" value="1"/>
</dbReference>
<feature type="compositionally biased region" description="Polar residues" evidence="7">
    <location>
        <begin position="261"/>
        <end position="297"/>
    </location>
</feature>
<evidence type="ECO:0000256" key="1">
    <source>
        <dbReference type="ARBA" id="ARBA00004123"/>
    </source>
</evidence>
<feature type="region of interest" description="Disordered" evidence="7">
    <location>
        <begin position="150"/>
        <end position="430"/>
    </location>
</feature>
<sequence length="471" mass="50308">MGKKKRGHPDLEELLGRPWCYYCERDFDDLKILISHQKAKHFKCERCGRRLNTAGGLSVHMSQVHKEQLGEVDNALPNRSSLDIEIFGMEGVPEDVIQAHNQRVLAQFQQAEAERRAATGNPPPGVAKDGGPAKKPKLEISDLKKRLAEHKAKLAGDGKPSEASSGSVTPVGAGQNSSQSASQTPSAFQSQTYQQPPAQQPAPAVPAPNQYSYPAAPYGAVNPPYQHSQSPVYPSYPPNTHQLPPAPQPYGAPYASPPQFQPGQTPPYATTTPSPHPYVQQQQLPARTHTPPQSLSQFPPRPGSLPAAPGLPQRPSFGGVPATVHPLPPMQHPLPGVPSPNIPQGYGQYSPPETTTPAVSAAHISTSVDELISGAAKTAEAQAQGTPPPPAEKQPSAAAEEKKGKKEKDKSKTRLVYSDNETSPEEKMARIPRYAYSPPLVGGKETVLMDATVPAVARPTTNSDDVIDASG</sequence>
<organism evidence="10">
    <name type="scientific">Talaromyces marneffei PM1</name>
    <dbReference type="NCBI Taxonomy" id="1077442"/>
    <lineage>
        <taxon>Eukaryota</taxon>
        <taxon>Fungi</taxon>
        <taxon>Dikarya</taxon>
        <taxon>Ascomycota</taxon>
        <taxon>Pezizomycotina</taxon>
        <taxon>Eurotiomycetes</taxon>
        <taxon>Eurotiomycetidae</taxon>
        <taxon>Eurotiales</taxon>
        <taxon>Trichocomaceae</taxon>
        <taxon>Talaromyces</taxon>
        <taxon>Talaromyces sect. Talaromyces</taxon>
    </lineage>
</organism>
<feature type="compositionally biased region" description="Polar residues" evidence="7">
    <location>
        <begin position="225"/>
        <end position="242"/>
    </location>
</feature>
<accession>A0A093V7B3</accession>
<dbReference type="HOGENOM" id="CLU_037132_0_1_1"/>
<evidence type="ECO:0000259" key="9">
    <source>
        <dbReference type="PROSITE" id="PS50808"/>
    </source>
</evidence>
<evidence type="ECO:0000256" key="3">
    <source>
        <dbReference type="ARBA" id="ARBA00022771"/>
    </source>
</evidence>
<evidence type="ECO:0000256" key="5">
    <source>
        <dbReference type="ARBA" id="ARBA00023242"/>
    </source>
</evidence>
<dbReference type="EMBL" id="JPOX01000042">
    <property type="protein sequence ID" value="KFX42596.1"/>
    <property type="molecule type" value="Genomic_DNA"/>
</dbReference>
<dbReference type="GO" id="GO:0005634">
    <property type="term" value="C:nucleus"/>
    <property type="evidence" value="ECO:0007669"/>
    <property type="project" value="UniProtKB-SubCell"/>
</dbReference>
<dbReference type="SUPFAM" id="SSF57667">
    <property type="entry name" value="beta-beta-alpha zinc fingers"/>
    <property type="match status" value="1"/>
</dbReference>
<dbReference type="AlphaFoldDB" id="A0A093V7B3"/>
<dbReference type="PROSITE" id="PS50157">
    <property type="entry name" value="ZINC_FINGER_C2H2_2"/>
    <property type="match status" value="1"/>
</dbReference>
<evidence type="ECO:0000256" key="7">
    <source>
        <dbReference type="SAM" id="MobiDB-lite"/>
    </source>
</evidence>
<feature type="compositionally biased region" description="Polar residues" evidence="7">
    <location>
        <begin position="184"/>
        <end position="193"/>
    </location>
</feature>
<dbReference type="Gene3D" id="3.30.160.60">
    <property type="entry name" value="Classic Zinc Finger"/>
    <property type="match status" value="1"/>
</dbReference>
<reference evidence="10" key="1">
    <citation type="journal article" date="2014" name="PLoS Genet.">
        <title>Signature Gene Expression Reveals Novel Clues to the Molecular Mechanisms of Dimorphic Transition in Penicillium marneffei.</title>
        <authorList>
            <person name="Yang E."/>
            <person name="Wang G."/>
            <person name="Cai J."/>
            <person name="Woo P.C."/>
            <person name="Lau S.K."/>
            <person name="Yuen K.-Y."/>
            <person name="Chow W.-N."/>
            <person name="Lin X."/>
        </authorList>
    </citation>
    <scope>NUCLEOTIDE SEQUENCE [LARGE SCALE GENOMIC DNA]</scope>
    <source>
        <strain evidence="10">PM1</strain>
    </source>
</reference>
<evidence type="ECO:0000256" key="6">
    <source>
        <dbReference type="PROSITE-ProRule" id="PRU00042"/>
    </source>
</evidence>
<dbReference type="GO" id="GO:0008270">
    <property type="term" value="F:zinc ion binding"/>
    <property type="evidence" value="ECO:0007669"/>
    <property type="project" value="UniProtKB-KW"/>
</dbReference>
<feature type="compositionally biased region" description="Basic and acidic residues" evidence="7">
    <location>
        <begin position="150"/>
        <end position="160"/>
    </location>
</feature>
<feature type="compositionally biased region" description="Basic and acidic residues" evidence="7">
    <location>
        <begin position="399"/>
        <end position="412"/>
    </location>
</feature>
<dbReference type="eggNOG" id="KOG2893">
    <property type="taxonomic scope" value="Eukaryota"/>
</dbReference>
<dbReference type="PANTHER" id="PTHR23215:SF0">
    <property type="entry name" value="BUB3-INTERACTING AND GLEBS MOTIF-CONTAINING PROTEIN ZNF207"/>
    <property type="match status" value="1"/>
</dbReference>
<comment type="subcellular location">
    <subcellularLocation>
        <location evidence="1">Nucleus</location>
    </subcellularLocation>
</comment>
<comment type="caution">
    <text evidence="10">The sequence shown here is derived from an EMBL/GenBank/DDBJ whole genome shotgun (WGS) entry which is preliminary data.</text>
</comment>
<feature type="domain" description="BED-type" evidence="9">
    <location>
        <begin position="13"/>
        <end position="72"/>
    </location>
</feature>
<feature type="compositionally biased region" description="Low complexity" evidence="7">
    <location>
        <begin position="172"/>
        <end position="183"/>
    </location>
</feature>
<keyword evidence="2" id="KW-0479">Metal-binding</keyword>
<feature type="compositionally biased region" description="Pro residues" evidence="7">
    <location>
        <begin position="244"/>
        <end position="260"/>
    </location>
</feature>
<keyword evidence="4" id="KW-0862">Zinc</keyword>
<evidence type="ECO:0000256" key="2">
    <source>
        <dbReference type="ARBA" id="ARBA00022723"/>
    </source>
</evidence>
<dbReference type="SMART" id="SM00355">
    <property type="entry name" value="ZnF_C2H2"/>
    <property type="match status" value="2"/>
</dbReference>
<dbReference type="InterPro" id="IPR036236">
    <property type="entry name" value="Znf_C2H2_sf"/>
</dbReference>
<keyword evidence="3 6" id="KW-0863">Zinc-finger</keyword>
<dbReference type="GO" id="GO:0003677">
    <property type="term" value="F:DNA binding"/>
    <property type="evidence" value="ECO:0007669"/>
    <property type="project" value="InterPro"/>
</dbReference>
<evidence type="ECO:0000259" key="8">
    <source>
        <dbReference type="PROSITE" id="PS50157"/>
    </source>
</evidence>
<dbReference type="InterPro" id="IPR013087">
    <property type="entry name" value="Znf_C2H2_type"/>
</dbReference>
<dbReference type="PROSITE" id="PS50808">
    <property type="entry name" value="ZF_BED"/>
    <property type="match status" value="1"/>
</dbReference>
<feature type="domain" description="C2H2-type" evidence="8">
    <location>
        <begin position="42"/>
        <end position="70"/>
    </location>
</feature>
<gene>
    <name evidence="10" type="ORF">GQ26_0420050</name>
</gene>
<feature type="compositionally biased region" description="Polar residues" evidence="7">
    <location>
        <begin position="351"/>
        <end position="368"/>
    </location>
</feature>
<feature type="region of interest" description="Disordered" evidence="7">
    <location>
        <begin position="111"/>
        <end position="136"/>
    </location>
</feature>
<proteinExistence type="predicted"/>
<evidence type="ECO:0000313" key="10">
    <source>
        <dbReference type="EMBL" id="KFX42596.1"/>
    </source>
</evidence>
<evidence type="ECO:0000256" key="4">
    <source>
        <dbReference type="ARBA" id="ARBA00022833"/>
    </source>
</evidence>
<dbReference type="PANTHER" id="PTHR23215">
    <property type="entry name" value="ZINC FINGER PROTEIN 207"/>
    <property type="match status" value="1"/>
</dbReference>
<name>A0A093V7B3_TALMA</name>